<sequence>MRQFRVLLIIAAVFIGLYTTSCDNKDVDFPDFDYSTVYFSYQYPVRTIVLGEDIVDNTLDNEHKCMIYATMGGVYANNKDVEISIQVNDALCNNLLYSNGSPVEAMPQNYYSLAGGSISLDNSMQGGVEVQLTNAFFDDPKALANTYVIPLEMTDVVNADSILSGQAKVDNPVKCNPSDWDVLPKNYVLYCVKFINPYDANYLRRGEDVITEGGETTTVVRSEEWVENDEVISLTSTSLHSVDYPVTVVNTGGNNETCVLTLTFDANNACTISSSTEGFTVTGSGSYVVNGEKNSWGDKDRSAIYLDYTIEMTGKKYVTKDTLVYRDRGVSLETFSPSYNAE</sequence>
<dbReference type="Gene3D" id="2.60.40.1740">
    <property type="entry name" value="hypothetical protein (bacova_03559)"/>
    <property type="match status" value="1"/>
</dbReference>
<reference evidence="3" key="1">
    <citation type="submission" date="2022-10" db="EMBL/GenBank/DDBJ databases">
        <authorList>
            <person name="Yu W.X."/>
        </authorList>
    </citation>
    <scope>NUCLEOTIDE SEQUENCE</scope>
    <source>
        <strain evidence="3">AAT</strain>
    </source>
</reference>
<proteinExistence type="predicted"/>
<keyword evidence="4" id="KW-1185">Reference proteome</keyword>
<comment type="caution">
    <text evidence="3">The sequence shown here is derived from an EMBL/GenBank/DDBJ whole genome shotgun (WGS) entry which is preliminary data.</text>
</comment>
<dbReference type="Gene3D" id="2.40.128.420">
    <property type="match status" value="1"/>
</dbReference>
<name>A0AAE3M844_9BACT</name>
<dbReference type="AlphaFoldDB" id="A0AAE3M844"/>
<dbReference type="Pfam" id="PF18620">
    <property type="entry name" value="DUF5627"/>
    <property type="match status" value="1"/>
</dbReference>
<evidence type="ECO:0000313" key="4">
    <source>
        <dbReference type="Proteomes" id="UP001209229"/>
    </source>
</evidence>
<dbReference type="Proteomes" id="UP001209229">
    <property type="component" value="Unassembled WGS sequence"/>
</dbReference>
<organism evidence="3 4">
    <name type="scientific">Plebeiibacterium sediminum</name>
    <dbReference type="NCBI Taxonomy" id="2992112"/>
    <lineage>
        <taxon>Bacteria</taxon>
        <taxon>Pseudomonadati</taxon>
        <taxon>Bacteroidota</taxon>
        <taxon>Bacteroidia</taxon>
        <taxon>Marinilabiliales</taxon>
        <taxon>Marinilabiliaceae</taxon>
        <taxon>Plebeiibacterium</taxon>
    </lineage>
</organism>
<dbReference type="InterPro" id="IPR013728">
    <property type="entry name" value="BT_3987-like_N"/>
</dbReference>
<gene>
    <name evidence="3" type="ORF">OM075_21205</name>
</gene>
<dbReference type="InterPro" id="IPR040580">
    <property type="entry name" value="DUF5627"/>
</dbReference>
<feature type="domain" description="BT-3987-like N-terminal" evidence="1">
    <location>
        <begin position="35"/>
        <end position="159"/>
    </location>
</feature>
<dbReference type="RefSeq" id="WP_301192555.1">
    <property type="nucleotide sequence ID" value="NZ_JAPDPJ010000076.1"/>
</dbReference>
<evidence type="ECO:0000259" key="2">
    <source>
        <dbReference type="Pfam" id="PF18620"/>
    </source>
</evidence>
<evidence type="ECO:0000259" key="1">
    <source>
        <dbReference type="Pfam" id="PF08522"/>
    </source>
</evidence>
<dbReference type="Pfam" id="PF08522">
    <property type="entry name" value="BT_3987-like_N"/>
    <property type="match status" value="1"/>
</dbReference>
<feature type="domain" description="DUF5627" evidence="2">
    <location>
        <begin position="197"/>
        <end position="329"/>
    </location>
</feature>
<dbReference type="EMBL" id="JAPDPJ010000076">
    <property type="protein sequence ID" value="MCW3788999.1"/>
    <property type="molecule type" value="Genomic_DNA"/>
</dbReference>
<protein>
    <submittedName>
        <fullName evidence="3">DUF5627 domain-containing protein</fullName>
    </submittedName>
</protein>
<accession>A0AAE3M844</accession>
<evidence type="ECO:0000313" key="3">
    <source>
        <dbReference type="EMBL" id="MCW3788999.1"/>
    </source>
</evidence>